<keyword evidence="3" id="KW-1185">Reference proteome</keyword>
<dbReference type="HOGENOM" id="CLU_006493_8_0_10"/>
<dbReference type="GO" id="GO:0008909">
    <property type="term" value="F:isochorismate synthase activity"/>
    <property type="evidence" value="ECO:0007669"/>
    <property type="project" value="UniProtKB-EC"/>
</dbReference>
<dbReference type="AlphaFoldDB" id="E0NVS2"/>
<dbReference type="Gene3D" id="3.60.120.10">
    <property type="entry name" value="Anthranilate synthase"/>
    <property type="match status" value="1"/>
</dbReference>
<keyword evidence="2" id="KW-0413">Isomerase</keyword>
<organism evidence="2 3">
    <name type="scientific">Hoylesella marshii DSM 16973 = JCM 13450</name>
    <dbReference type="NCBI Taxonomy" id="862515"/>
    <lineage>
        <taxon>Bacteria</taxon>
        <taxon>Pseudomonadati</taxon>
        <taxon>Bacteroidota</taxon>
        <taxon>Bacteroidia</taxon>
        <taxon>Bacteroidales</taxon>
        <taxon>Prevotellaceae</taxon>
        <taxon>Hoylesella</taxon>
    </lineage>
</organism>
<sequence>MDSRALIRLPHYTHYTEVRQTTGRLQELHDLHALDGRVGFVFAPFMPSKQEPILLIRPDSMEQHEVSMPKHLPAQRRVLDEETDKAQYMADFNSFHKPLKQDLFRKIVLARCSEQTTDETPLPDELFLHACRLFPHLCVALVSTPVSGTWLIATPEVFLESMGSQWHTMALAGTMEATTDEPCWSMKNQEEQRCVATYIRECLKPFSTRITEEAPHASQAGHLLHLRSDFLFTLKNPSHLGALIAELHPTPAVCGMPKEETRRFILRHEHAPRRYYSGFMGLLAPEADTHLYVSLRCMQIDGNHYRLYAGGGLMKDSTPMQEWEETRAKLETMQRCITL</sequence>
<protein>
    <submittedName>
        <fullName evidence="2">Isochorismate synthase</fullName>
        <ecNumber evidence="2">5.4.4.2</ecNumber>
    </submittedName>
</protein>
<name>E0NVS2_9BACT</name>
<dbReference type="PANTHER" id="PTHR42839">
    <property type="entry name" value="ISOCHORISMATE SYNTHASE ENTC"/>
    <property type="match status" value="1"/>
</dbReference>
<dbReference type="PANTHER" id="PTHR42839:SF2">
    <property type="entry name" value="ISOCHORISMATE SYNTHASE ENTC"/>
    <property type="match status" value="1"/>
</dbReference>
<reference evidence="2" key="1">
    <citation type="submission" date="2010-07" db="EMBL/GenBank/DDBJ databases">
        <authorList>
            <person name="Muzny D."/>
            <person name="Qin X."/>
            <person name="Deng J."/>
            <person name="Jiang H."/>
            <person name="Liu Y."/>
            <person name="Qu J."/>
            <person name="Song X.-Z."/>
            <person name="Zhang L."/>
            <person name="Thornton R."/>
            <person name="Coyle M."/>
            <person name="Francisco L."/>
            <person name="Jackson L."/>
            <person name="Javaid M."/>
            <person name="Korchina V."/>
            <person name="Kovar C."/>
            <person name="Mata R."/>
            <person name="Mathew T."/>
            <person name="Ngo R."/>
            <person name="Nguyen L."/>
            <person name="Nguyen N."/>
            <person name="Okwuonu G."/>
            <person name="Ongeri F."/>
            <person name="Pham C."/>
            <person name="Simmons D."/>
            <person name="Wilczek-Boney K."/>
            <person name="Hale W."/>
            <person name="Jakkamsetti A."/>
            <person name="Pham P."/>
            <person name="Ruth R."/>
            <person name="San Lucas F."/>
            <person name="Warren J."/>
            <person name="Zhang J."/>
            <person name="Zhao Z."/>
            <person name="Zhou C."/>
            <person name="Zhu D."/>
            <person name="Lee S."/>
            <person name="Bess C."/>
            <person name="Blankenburg K."/>
            <person name="Forbes L."/>
            <person name="Fu Q."/>
            <person name="Gubbala S."/>
            <person name="Hirani K."/>
            <person name="Jayaseelan J.C."/>
            <person name="Lara F."/>
            <person name="Munidasa M."/>
            <person name="Palculict T."/>
            <person name="Patil S."/>
            <person name="Pu L.-L."/>
            <person name="Saada N."/>
            <person name="Tang L."/>
            <person name="Weissenberger G."/>
            <person name="Zhu Y."/>
            <person name="Hemphill L."/>
            <person name="Shang Y."/>
            <person name="Youmans B."/>
            <person name="Ayvaz T."/>
            <person name="Ross M."/>
            <person name="Santibanez J."/>
            <person name="Aqrawi P."/>
            <person name="Gross S."/>
            <person name="Joshi V."/>
            <person name="Fowler G."/>
            <person name="Nazareth L."/>
            <person name="Reid J."/>
            <person name="Worley K."/>
            <person name="Petrosino J."/>
            <person name="Highlander S."/>
            <person name="Gibbs R."/>
        </authorList>
    </citation>
    <scope>NUCLEOTIDE SEQUENCE [LARGE SCALE GENOMIC DNA]</scope>
    <source>
        <strain evidence="2">DSM 16973</strain>
    </source>
</reference>
<dbReference type="InterPro" id="IPR015890">
    <property type="entry name" value="Chorismate_C"/>
</dbReference>
<dbReference type="EC" id="5.4.4.2" evidence="2"/>
<dbReference type="InterPro" id="IPR005801">
    <property type="entry name" value="ADC_synthase"/>
</dbReference>
<comment type="caution">
    <text evidence="2">The sequence shown here is derived from an EMBL/GenBank/DDBJ whole genome shotgun (WGS) entry which is preliminary data.</text>
</comment>
<dbReference type="SUPFAM" id="SSF56322">
    <property type="entry name" value="ADC synthase"/>
    <property type="match status" value="1"/>
</dbReference>
<dbReference type="RefSeq" id="WP_006950689.1">
    <property type="nucleotide sequence ID" value="NZ_GL397214.1"/>
</dbReference>
<dbReference type="BioCyc" id="PMAR862515-HMP:GMOO-2310-MONOMER"/>
<evidence type="ECO:0000313" key="3">
    <source>
        <dbReference type="Proteomes" id="UP000004394"/>
    </source>
</evidence>
<dbReference type="eggNOG" id="COG1169">
    <property type="taxonomic scope" value="Bacteria"/>
</dbReference>
<dbReference type="EMBL" id="AEEI01000066">
    <property type="protein sequence ID" value="EFM00798.1"/>
    <property type="molecule type" value="Genomic_DNA"/>
</dbReference>
<evidence type="ECO:0000259" key="1">
    <source>
        <dbReference type="Pfam" id="PF00425"/>
    </source>
</evidence>
<gene>
    <name evidence="2" type="ORF">HMPREF0658_2277</name>
</gene>
<evidence type="ECO:0000313" key="2">
    <source>
        <dbReference type="EMBL" id="EFM00798.1"/>
    </source>
</evidence>
<dbReference type="Pfam" id="PF00425">
    <property type="entry name" value="Chorismate_bind"/>
    <property type="match status" value="1"/>
</dbReference>
<accession>E0NVS2</accession>
<proteinExistence type="predicted"/>
<feature type="domain" description="Chorismate-utilising enzyme C-terminal" evidence="1">
    <location>
        <begin position="85"/>
        <end position="329"/>
    </location>
</feature>
<dbReference type="STRING" id="862515.HMPREF0658_2277"/>
<dbReference type="Proteomes" id="UP000004394">
    <property type="component" value="Unassembled WGS sequence"/>
</dbReference>